<dbReference type="InterPro" id="IPR001021">
    <property type="entry name" value="Ribosomal_bL25_long"/>
</dbReference>
<dbReference type="CDD" id="cd00495">
    <property type="entry name" value="Ribosomal_L25_TL5_CTC"/>
    <property type="match status" value="1"/>
</dbReference>
<dbReference type="Proteomes" id="UP000214746">
    <property type="component" value="Unassembled WGS sequence"/>
</dbReference>
<dbReference type="InterPro" id="IPR011035">
    <property type="entry name" value="Ribosomal_bL25/Gln-tRNA_synth"/>
</dbReference>
<evidence type="ECO:0000256" key="3">
    <source>
        <dbReference type="ARBA" id="ARBA00022980"/>
    </source>
</evidence>
<dbReference type="NCBIfam" id="TIGR00731">
    <property type="entry name" value="bL25_bact_ctc"/>
    <property type="match status" value="1"/>
</dbReference>
<dbReference type="GO" id="GO:0022625">
    <property type="term" value="C:cytosolic large ribosomal subunit"/>
    <property type="evidence" value="ECO:0007669"/>
    <property type="project" value="TreeGrafter"/>
</dbReference>
<organism evidence="9 10">
    <name type="scientific">Paenibacillus xerothermodurans</name>
    <dbReference type="NCBI Taxonomy" id="1977292"/>
    <lineage>
        <taxon>Bacteria</taxon>
        <taxon>Bacillati</taxon>
        <taxon>Bacillota</taxon>
        <taxon>Bacilli</taxon>
        <taxon>Bacillales</taxon>
        <taxon>Paenibacillaceae</taxon>
        <taxon>Paenibacillus</taxon>
    </lineage>
</organism>
<evidence type="ECO:0000313" key="9">
    <source>
        <dbReference type="EMBL" id="PZE19202.1"/>
    </source>
</evidence>
<comment type="subunit">
    <text evidence="5">Part of the 50S ribosomal subunit; part of the 5S rRNA/L5/L18/L25 subcomplex. Contacts the 5S rRNA. Binds to the 5S rRNA independently of L5 and L18.</text>
</comment>
<proteinExistence type="inferred from homology"/>
<dbReference type="PANTHER" id="PTHR33284">
    <property type="entry name" value="RIBOSOMAL PROTEIN L25/GLN-TRNA SYNTHETASE, ANTI-CODON-BINDING DOMAIN-CONTAINING PROTEIN"/>
    <property type="match status" value="1"/>
</dbReference>
<comment type="function">
    <text evidence="5">This is one of the proteins that binds to the 5S RNA in the ribosome where it forms part of the central protuberance.</text>
</comment>
<keyword evidence="3 5" id="KW-0689">Ribosomal protein</keyword>
<evidence type="ECO:0000313" key="10">
    <source>
        <dbReference type="Proteomes" id="UP000214746"/>
    </source>
</evidence>
<dbReference type="Pfam" id="PF01386">
    <property type="entry name" value="Ribosomal_L25p"/>
    <property type="match status" value="1"/>
</dbReference>
<keyword evidence="1 5" id="KW-0699">rRNA-binding</keyword>
<dbReference type="Gene3D" id="2.170.120.20">
    <property type="entry name" value="Ribosomal protein L25, beta domain"/>
    <property type="match status" value="1"/>
</dbReference>
<evidence type="ECO:0000256" key="6">
    <source>
        <dbReference type="SAM" id="MobiDB-lite"/>
    </source>
</evidence>
<gene>
    <name evidence="5" type="primary">rplY</name>
    <name evidence="5" type="synonym">ctc</name>
    <name evidence="9" type="ORF">CBW46_019735</name>
</gene>
<dbReference type="Pfam" id="PF14693">
    <property type="entry name" value="Ribosomal_TL5_C"/>
    <property type="match status" value="1"/>
</dbReference>
<keyword evidence="10" id="KW-1185">Reference proteome</keyword>
<feature type="domain" description="Large ribosomal subunit protein bL25 L25" evidence="7">
    <location>
        <begin position="6"/>
        <end position="91"/>
    </location>
</feature>
<sequence>MATTMKAEERKNGTNASRRGLRESGKIPAVIYGSKIESLPIAIEERELLSVLRTNPHAIIELDVPQMGKQPVMINEVQRDTINKNVIHVDFHQIDMDEPVSAAVRLEYVGDPAGVKAGGVLQIQHHEVEVRCLPKNMPAAIEVDISHLEVGMNILVSELKVPDGVEVRTDENDVLATVLAPTKAAEDAEAAPEAEAEASS</sequence>
<dbReference type="GO" id="GO:0006412">
    <property type="term" value="P:translation"/>
    <property type="evidence" value="ECO:0007669"/>
    <property type="project" value="UniProtKB-UniRule"/>
</dbReference>
<dbReference type="InterPro" id="IPR020930">
    <property type="entry name" value="Ribosomal_uL5_bac-type"/>
</dbReference>
<dbReference type="OrthoDB" id="9790002at2"/>
<accession>A0A2W1NU45</accession>
<feature type="region of interest" description="Disordered" evidence="6">
    <location>
        <begin position="1"/>
        <end position="20"/>
    </location>
</feature>
<feature type="domain" description="Large ribosomal subunit protein bL25 beta" evidence="8">
    <location>
        <begin position="100"/>
        <end position="181"/>
    </location>
</feature>
<dbReference type="InterPro" id="IPR037121">
    <property type="entry name" value="Ribosomal_bL25_C"/>
</dbReference>
<comment type="similarity">
    <text evidence="5">Belongs to the bacterial ribosomal protein bL25 family. CTC subfamily.</text>
</comment>
<evidence type="ECO:0000256" key="5">
    <source>
        <dbReference type="HAMAP-Rule" id="MF_01334"/>
    </source>
</evidence>
<dbReference type="EMBL" id="NHRJ02000020">
    <property type="protein sequence ID" value="PZE19202.1"/>
    <property type="molecule type" value="Genomic_DNA"/>
</dbReference>
<dbReference type="SUPFAM" id="SSF50715">
    <property type="entry name" value="Ribosomal protein L25-like"/>
    <property type="match status" value="1"/>
</dbReference>
<evidence type="ECO:0000259" key="8">
    <source>
        <dbReference type="Pfam" id="PF14693"/>
    </source>
</evidence>
<keyword evidence="4 5" id="KW-0687">Ribonucleoprotein</keyword>
<dbReference type="GO" id="GO:0008097">
    <property type="term" value="F:5S rRNA binding"/>
    <property type="evidence" value="ECO:0007669"/>
    <property type="project" value="InterPro"/>
</dbReference>
<dbReference type="AlphaFoldDB" id="A0A2W1NU45"/>
<evidence type="ECO:0000259" key="7">
    <source>
        <dbReference type="Pfam" id="PF01386"/>
    </source>
</evidence>
<evidence type="ECO:0000256" key="4">
    <source>
        <dbReference type="ARBA" id="ARBA00023274"/>
    </source>
</evidence>
<name>A0A2W1NU45_PAEXE</name>
<dbReference type="InterPro" id="IPR029751">
    <property type="entry name" value="Ribosomal_L25_dom"/>
</dbReference>
<evidence type="ECO:0000256" key="1">
    <source>
        <dbReference type="ARBA" id="ARBA00022730"/>
    </source>
</evidence>
<keyword evidence="2 5" id="KW-0694">RNA-binding</keyword>
<evidence type="ECO:0000256" key="2">
    <source>
        <dbReference type="ARBA" id="ARBA00022884"/>
    </source>
</evidence>
<dbReference type="InterPro" id="IPR020056">
    <property type="entry name" value="Rbsml_bL25/Gln-tRNA_synth_N"/>
</dbReference>
<dbReference type="GO" id="GO:0003735">
    <property type="term" value="F:structural constituent of ribosome"/>
    <property type="evidence" value="ECO:0007669"/>
    <property type="project" value="InterPro"/>
</dbReference>
<comment type="caution">
    <text evidence="9">The sequence shown here is derived from an EMBL/GenBank/DDBJ whole genome shotgun (WGS) entry which is preliminary data.</text>
</comment>
<feature type="compositionally biased region" description="Basic and acidic residues" evidence="6">
    <location>
        <begin position="1"/>
        <end position="12"/>
    </location>
</feature>
<protein>
    <recommendedName>
        <fullName evidence="5">Large ribosomal subunit protein bL25</fullName>
    </recommendedName>
    <alternativeName>
        <fullName evidence="5">General stress protein CTC</fullName>
    </alternativeName>
</protein>
<reference evidence="9" key="1">
    <citation type="submission" date="2018-06" db="EMBL/GenBank/DDBJ databases">
        <title>Paenibacillus xerothermodurans sp. nov. an extremely dry heat resistant spore forming bacterium isolated from the soil of Cape Canaveral, Florida.</title>
        <authorList>
            <person name="Seuylemezian A."/>
            <person name="Kaur N."/>
            <person name="Patil P."/>
            <person name="Patil P."/>
            <person name="Mayilraj S."/>
            <person name="Vaishampayan P."/>
        </authorList>
    </citation>
    <scope>NUCLEOTIDE SEQUENCE [LARGE SCALE GENOMIC DNA]</scope>
    <source>
        <strain evidence="9">ATCC 27380</strain>
    </source>
</reference>
<dbReference type="InterPro" id="IPR020057">
    <property type="entry name" value="Ribosomal_bL25_b-dom"/>
</dbReference>
<dbReference type="HAMAP" id="MF_01334">
    <property type="entry name" value="Ribosomal_bL25_CTC"/>
    <property type="match status" value="1"/>
</dbReference>
<dbReference type="Gene3D" id="2.40.240.10">
    <property type="entry name" value="Ribosomal Protein L25, Chain P"/>
    <property type="match status" value="1"/>
</dbReference>
<dbReference type="RefSeq" id="WP_089201678.1">
    <property type="nucleotide sequence ID" value="NZ_NHRJ02000020.1"/>
</dbReference>
<dbReference type="PANTHER" id="PTHR33284:SF1">
    <property type="entry name" value="RIBOSOMAL PROTEIN L25_GLN-TRNA SYNTHETASE, ANTI-CODON-BINDING DOMAIN-CONTAINING PROTEIN"/>
    <property type="match status" value="1"/>
</dbReference>